<evidence type="ECO:0008006" key="3">
    <source>
        <dbReference type="Google" id="ProtNLM"/>
    </source>
</evidence>
<dbReference type="Gene3D" id="3.40.30.10">
    <property type="entry name" value="Glutaredoxin"/>
    <property type="match status" value="1"/>
</dbReference>
<protein>
    <recommendedName>
        <fullName evidence="3">Thioredoxin-like fold domain-containing protein</fullName>
    </recommendedName>
</protein>
<name>A0A3S1BB75_ELYCH</name>
<gene>
    <name evidence="1" type="ORF">EGW08_012236</name>
</gene>
<dbReference type="OrthoDB" id="37297at2759"/>
<evidence type="ECO:0000313" key="1">
    <source>
        <dbReference type="EMBL" id="RUS80002.1"/>
    </source>
</evidence>
<sequence>MAFIYMLVHLNHGLKSSASVYFPQPPKLTLATPTILLRAAILILTWETTCAQLSIPARSLGFLYGSAGQEPQVQIVAYLDPTCPDSKAVYPYLLKVADHYRPEQVQFRVHLHNLPYHRNSHVISKAAHVLDSYTPNNNTAFHWLGQVYSSIDSLSTSATAKLNDNQVLQILSGLAKGLTGIEEADFNTKVSTVFSTLTLFNSNVVLIPHPLRFFCAPPPPPPPPRPPPTTRATQVADPNIEGLARLDFKYGCTRGVHSTPMFTINDIFVAATNWNFDTWRTVLDKLLNV</sequence>
<proteinExistence type="predicted"/>
<accession>A0A3S1BB75</accession>
<dbReference type="AlphaFoldDB" id="A0A3S1BB75"/>
<evidence type="ECO:0000313" key="2">
    <source>
        <dbReference type="Proteomes" id="UP000271974"/>
    </source>
</evidence>
<keyword evidence="2" id="KW-1185">Reference proteome</keyword>
<dbReference type="InterPro" id="IPR036249">
    <property type="entry name" value="Thioredoxin-like_sf"/>
</dbReference>
<dbReference type="Proteomes" id="UP000271974">
    <property type="component" value="Unassembled WGS sequence"/>
</dbReference>
<dbReference type="STRING" id="188477.A0A3S1BB75"/>
<dbReference type="SUPFAM" id="SSF52833">
    <property type="entry name" value="Thioredoxin-like"/>
    <property type="match status" value="1"/>
</dbReference>
<dbReference type="PANTHER" id="PTHR33875">
    <property type="entry name" value="OS09G0542200 PROTEIN"/>
    <property type="match status" value="1"/>
</dbReference>
<dbReference type="PANTHER" id="PTHR33875:SF2">
    <property type="entry name" value="ACR183CP"/>
    <property type="match status" value="1"/>
</dbReference>
<comment type="caution">
    <text evidence="1">The sequence shown here is derived from an EMBL/GenBank/DDBJ whole genome shotgun (WGS) entry which is preliminary data.</text>
</comment>
<dbReference type="EMBL" id="RQTK01000416">
    <property type="protein sequence ID" value="RUS80002.1"/>
    <property type="molecule type" value="Genomic_DNA"/>
</dbReference>
<reference evidence="1 2" key="1">
    <citation type="submission" date="2019-01" db="EMBL/GenBank/DDBJ databases">
        <title>A draft genome assembly of the solar-powered sea slug Elysia chlorotica.</title>
        <authorList>
            <person name="Cai H."/>
            <person name="Li Q."/>
            <person name="Fang X."/>
            <person name="Li J."/>
            <person name="Curtis N.E."/>
            <person name="Altenburger A."/>
            <person name="Shibata T."/>
            <person name="Feng M."/>
            <person name="Maeda T."/>
            <person name="Schwartz J.A."/>
            <person name="Shigenobu S."/>
            <person name="Lundholm N."/>
            <person name="Nishiyama T."/>
            <person name="Yang H."/>
            <person name="Hasebe M."/>
            <person name="Li S."/>
            <person name="Pierce S.K."/>
            <person name="Wang J."/>
        </authorList>
    </citation>
    <scope>NUCLEOTIDE SEQUENCE [LARGE SCALE GENOMIC DNA]</scope>
    <source>
        <strain evidence="1">EC2010</strain>
        <tissue evidence="1">Whole organism of an adult</tissue>
    </source>
</reference>
<organism evidence="1 2">
    <name type="scientific">Elysia chlorotica</name>
    <name type="common">Eastern emerald elysia</name>
    <name type="synonym">Sea slug</name>
    <dbReference type="NCBI Taxonomy" id="188477"/>
    <lineage>
        <taxon>Eukaryota</taxon>
        <taxon>Metazoa</taxon>
        <taxon>Spiralia</taxon>
        <taxon>Lophotrochozoa</taxon>
        <taxon>Mollusca</taxon>
        <taxon>Gastropoda</taxon>
        <taxon>Heterobranchia</taxon>
        <taxon>Euthyneura</taxon>
        <taxon>Panpulmonata</taxon>
        <taxon>Sacoglossa</taxon>
        <taxon>Placobranchoidea</taxon>
        <taxon>Plakobranchidae</taxon>
        <taxon>Elysia</taxon>
    </lineage>
</organism>